<keyword evidence="3" id="KW-1185">Reference proteome</keyword>
<dbReference type="EMBL" id="VSWD01000004">
    <property type="protein sequence ID" value="KAK3105295.1"/>
    <property type="molecule type" value="Genomic_DNA"/>
</dbReference>
<evidence type="ECO:0000313" key="2">
    <source>
        <dbReference type="EMBL" id="KAK3105295.1"/>
    </source>
</evidence>
<sequence length="314" mass="36948">LIQRKMISQCVRIVLFTVFIFSTFSVTINIYSVGSFLAFIVSVFLLRGNKQYKDDSKEKSEPTTRQILNSLYPLVDRNDLERKVDETVRNYVTYDATDTQSVRHFRQIQERTECIFAKRAKVWGNMDWNSDISLDDELSRCCATFLQFTIVCRQSKLDGFVFEIPTTNYAEDVQKFGNTVRRVLKTLSDHDPRQYHCMNKSYVGKTGWVFEFNKVTFFITTFASFYPESNSRYSFGCENSFILLQPELSFALHDLSPDTPETNFEHPVTERDRIRKCYRDAGRGYRIPKDIRQPMAWDIVKPVNECDDIVEWWK</sequence>
<dbReference type="Proteomes" id="UP001186944">
    <property type="component" value="Unassembled WGS sequence"/>
</dbReference>
<reference evidence="2" key="1">
    <citation type="submission" date="2019-08" db="EMBL/GenBank/DDBJ databases">
        <title>The improved chromosome-level genome for the pearl oyster Pinctada fucata martensii using PacBio sequencing and Hi-C.</title>
        <authorList>
            <person name="Zheng Z."/>
        </authorList>
    </citation>
    <scope>NUCLEOTIDE SEQUENCE</scope>
    <source>
        <strain evidence="2">ZZ-2019</strain>
        <tissue evidence="2">Adductor muscle</tissue>
    </source>
</reference>
<dbReference type="InterPro" id="IPR014988">
    <property type="entry name" value="Uncharacterised_YqcI/YcgG"/>
</dbReference>
<dbReference type="Pfam" id="PF08892">
    <property type="entry name" value="YqcI_YcgG"/>
    <property type="match status" value="1"/>
</dbReference>
<accession>A0AA89C9F2</accession>
<dbReference type="AlphaFoldDB" id="A0AA89C9F2"/>
<keyword evidence="1" id="KW-1133">Transmembrane helix</keyword>
<proteinExistence type="predicted"/>
<evidence type="ECO:0000313" key="3">
    <source>
        <dbReference type="Proteomes" id="UP001186944"/>
    </source>
</evidence>
<feature type="transmembrane region" description="Helical" evidence="1">
    <location>
        <begin position="13"/>
        <end position="46"/>
    </location>
</feature>
<protein>
    <submittedName>
        <fullName evidence="2">Uncharacterized protein</fullName>
    </submittedName>
</protein>
<comment type="caution">
    <text evidence="2">The sequence shown here is derived from an EMBL/GenBank/DDBJ whole genome shotgun (WGS) entry which is preliminary data.</text>
</comment>
<gene>
    <name evidence="2" type="ORF">FSP39_021790</name>
</gene>
<feature type="non-terminal residue" evidence="2">
    <location>
        <position position="1"/>
    </location>
</feature>
<evidence type="ECO:0000256" key="1">
    <source>
        <dbReference type="SAM" id="Phobius"/>
    </source>
</evidence>
<keyword evidence="1" id="KW-0472">Membrane</keyword>
<name>A0AA89C9F2_PINIB</name>
<organism evidence="2 3">
    <name type="scientific">Pinctada imbricata</name>
    <name type="common">Atlantic pearl-oyster</name>
    <name type="synonym">Pinctada martensii</name>
    <dbReference type="NCBI Taxonomy" id="66713"/>
    <lineage>
        <taxon>Eukaryota</taxon>
        <taxon>Metazoa</taxon>
        <taxon>Spiralia</taxon>
        <taxon>Lophotrochozoa</taxon>
        <taxon>Mollusca</taxon>
        <taxon>Bivalvia</taxon>
        <taxon>Autobranchia</taxon>
        <taxon>Pteriomorphia</taxon>
        <taxon>Pterioida</taxon>
        <taxon>Pterioidea</taxon>
        <taxon>Pteriidae</taxon>
        <taxon>Pinctada</taxon>
    </lineage>
</organism>
<keyword evidence="1" id="KW-0812">Transmembrane</keyword>